<evidence type="ECO:0000313" key="1">
    <source>
        <dbReference type="EMBL" id="MFC4871042.1"/>
    </source>
</evidence>
<dbReference type="EMBL" id="JBHSJJ010000002">
    <property type="protein sequence ID" value="MFC4871042.1"/>
    <property type="molecule type" value="Genomic_DNA"/>
</dbReference>
<comment type="caution">
    <text evidence="1">The sequence shown here is derived from an EMBL/GenBank/DDBJ whole genome shotgun (WGS) entry which is preliminary data.</text>
</comment>
<protein>
    <submittedName>
        <fullName evidence="1">Uncharacterized protein</fullName>
    </submittedName>
</protein>
<organism evidence="1 2">
    <name type="scientific">Negadavirga shengliensis</name>
    <dbReference type="NCBI Taxonomy" id="1389218"/>
    <lineage>
        <taxon>Bacteria</taxon>
        <taxon>Pseudomonadati</taxon>
        <taxon>Bacteroidota</taxon>
        <taxon>Cytophagia</taxon>
        <taxon>Cytophagales</taxon>
        <taxon>Cyclobacteriaceae</taxon>
        <taxon>Negadavirga</taxon>
    </lineage>
</organism>
<proteinExistence type="predicted"/>
<keyword evidence="2" id="KW-1185">Reference proteome</keyword>
<sequence length="244" mass="26917">MEKPYTPSHQDHMRGMKTVVLTWFFSIGGTSWVSNGPEMVSLVFSIEQNKEIYNQSIYGEPPQLGIWLEEPMSGKVKTVYVTYRTGNGDFEGKSEVPVALPAWIGAYRKETGNNGLPTPGNPLEMSLTGATQKTVHINKEVSVPLGSKWLYYVEVNVAGDYNPAFPAYREDGTPDPDGNGQPSIVYRGEITAEQGVVSHPKLIGRTEQMYLSTAIISDLEGIGNARQLLNRIEVSCISSKQPFN</sequence>
<dbReference type="RefSeq" id="WP_377062146.1">
    <property type="nucleotide sequence ID" value="NZ_JBHSJJ010000002.1"/>
</dbReference>
<dbReference type="Proteomes" id="UP001595818">
    <property type="component" value="Unassembled WGS sequence"/>
</dbReference>
<gene>
    <name evidence="1" type="ORF">ACFPFU_05045</name>
</gene>
<name>A0ABV9SXA6_9BACT</name>
<accession>A0ABV9SXA6</accession>
<reference evidence="2" key="1">
    <citation type="journal article" date="2019" name="Int. J. Syst. Evol. Microbiol.">
        <title>The Global Catalogue of Microorganisms (GCM) 10K type strain sequencing project: providing services to taxonomists for standard genome sequencing and annotation.</title>
        <authorList>
            <consortium name="The Broad Institute Genomics Platform"/>
            <consortium name="The Broad Institute Genome Sequencing Center for Infectious Disease"/>
            <person name="Wu L."/>
            <person name="Ma J."/>
        </authorList>
    </citation>
    <scope>NUCLEOTIDE SEQUENCE [LARGE SCALE GENOMIC DNA]</scope>
    <source>
        <strain evidence="2">CGMCC 4.7466</strain>
    </source>
</reference>
<evidence type="ECO:0000313" key="2">
    <source>
        <dbReference type="Proteomes" id="UP001595818"/>
    </source>
</evidence>